<reference evidence="6 7" key="1">
    <citation type="journal article" date="2023" name="G3 (Bethesda)">
        <title>A chromosome-level genome assembly of Zasmidium syzygii isolated from banana leaves.</title>
        <authorList>
            <person name="van Westerhoven A.C."/>
            <person name="Mehrabi R."/>
            <person name="Talebi R."/>
            <person name="Steentjes M.B.F."/>
            <person name="Corcolon B."/>
            <person name="Chong P.A."/>
            <person name="Kema G.H.J."/>
            <person name="Seidl M.F."/>
        </authorList>
    </citation>
    <scope>NUCLEOTIDE SEQUENCE [LARGE SCALE GENOMIC DNA]</scope>
    <source>
        <strain evidence="6 7">P124</strain>
    </source>
</reference>
<keyword evidence="2 4" id="KW-0863">Zinc-finger</keyword>
<evidence type="ECO:0000256" key="3">
    <source>
        <dbReference type="ARBA" id="ARBA00022833"/>
    </source>
</evidence>
<gene>
    <name evidence="6" type="ORF">PRZ48_009892</name>
</gene>
<protein>
    <recommendedName>
        <fullName evidence="5">RING-type domain-containing protein</fullName>
    </recommendedName>
</protein>
<evidence type="ECO:0000256" key="1">
    <source>
        <dbReference type="ARBA" id="ARBA00022723"/>
    </source>
</evidence>
<dbReference type="Proteomes" id="UP001305779">
    <property type="component" value="Unassembled WGS sequence"/>
</dbReference>
<keyword evidence="1" id="KW-0479">Metal-binding</keyword>
<dbReference type="InterPro" id="IPR018957">
    <property type="entry name" value="Znf_C3HC4_RING-type"/>
</dbReference>
<evidence type="ECO:0000313" key="6">
    <source>
        <dbReference type="EMBL" id="KAK4499378.1"/>
    </source>
</evidence>
<dbReference type="Gene3D" id="3.30.40.10">
    <property type="entry name" value="Zinc/RING finger domain, C3HC4 (zinc finger)"/>
    <property type="match status" value="1"/>
</dbReference>
<evidence type="ECO:0000313" key="7">
    <source>
        <dbReference type="Proteomes" id="UP001305779"/>
    </source>
</evidence>
<dbReference type="PROSITE" id="PS50089">
    <property type="entry name" value="ZF_RING_2"/>
    <property type="match status" value="1"/>
</dbReference>
<dbReference type="SUPFAM" id="SSF57850">
    <property type="entry name" value="RING/U-box"/>
    <property type="match status" value="1"/>
</dbReference>
<evidence type="ECO:0000256" key="2">
    <source>
        <dbReference type="ARBA" id="ARBA00022771"/>
    </source>
</evidence>
<dbReference type="Pfam" id="PF00097">
    <property type="entry name" value="zf-C3HC4"/>
    <property type="match status" value="1"/>
</dbReference>
<evidence type="ECO:0000259" key="5">
    <source>
        <dbReference type="PROSITE" id="PS50089"/>
    </source>
</evidence>
<keyword evidence="7" id="KW-1185">Reference proteome</keyword>
<accession>A0ABR0EE18</accession>
<dbReference type="InterPro" id="IPR013083">
    <property type="entry name" value="Znf_RING/FYVE/PHD"/>
</dbReference>
<keyword evidence="3" id="KW-0862">Zinc</keyword>
<name>A0ABR0EE18_ZASCE</name>
<dbReference type="EMBL" id="JAXOVC010000007">
    <property type="protein sequence ID" value="KAK4499378.1"/>
    <property type="molecule type" value="Genomic_DNA"/>
</dbReference>
<evidence type="ECO:0000256" key="4">
    <source>
        <dbReference type="PROSITE-ProRule" id="PRU00175"/>
    </source>
</evidence>
<comment type="caution">
    <text evidence="6">The sequence shown here is derived from an EMBL/GenBank/DDBJ whole genome shotgun (WGS) entry which is preliminary data.</text>
</comment>
<feature type="domain" description="RING-type" evidence="5">
    <location>
        <begin position="28"/>
        <end position="70"/>
    </location>
</feature>
<organism evidence="6 7">
    <name type="scientific">Zasmidium cellare</name>
    <name type="common">Wine cellar mold</name>
    <name type="synonym">Racodium cellare</name>
    <dbReference type="NCBI Taxonomy" id="395010"/>
    <lineage>
        <taxon>Eukaryota</taxon>
        <taxon>Fungi</taxon>
        <taxon>Dikarya</taxon>
        <taxon>Ascomycota</taxon>
        <taxon>Pezizomycotina</taxon>
        <taxon>Dothideomycetes</taxon>
        <taxon>Dothideomycetidae</taxon>
        <taxon>Mycosphaerellales</taxon>
        <taxon>Mycosphaerellaceae</taxon>
        <taxon>Zasmidium</taxon>
    </lineage>
</organism>
<dbReference type="InterPro" id="IPR001841">
    <property type="entry name" value="Znf_RING"/>
</dbReference>
<sequence length="195" mass="21880">MSSPPNPLPTVRDFILNGWTPVHTSITCPICCDTATLPVHLPCHSDHIFCIRCIVSWLLAPGIDSCPICRTVLFNLSYDEEPLLDYPHLMDRVRDHLGGAHGDLSAFDFLLDQVARERDELGPPRPRFGVLRLVDCEVEQPLTPQWQVFVATEQAVAVVDAWFDAEDDVRERFRRSSDTELMFAADEGDSYGALG</sequence>
<proteinExistence type="predicted"/>